<dbReference type="Proteomes" id="UP000265520">
    <property type="component" value="Unassembled WGS sequence"/>
</dbReference>
<dbReference type="AlphaFoldDB" id="A0A392UMF0"/>
<evidence type="ECO:0000256" key="2">
    <source>
        <dbReference type="ARBA" id="ARBA00022692"/>
    </source>
</evidence>
<keyword evidence="7" id="KW-1185">Reference proteome</keyword>
<comment type="caution">
    <text evidence="6">The sequence shown here is derived from an EMBL/GenBank/DDBJ whole genome shotgun (WGS) entry which is preliminary data.</text>
</comment>
<evidence type="ECO:0000259" key="5">
    <source>
        <dbReference type="Pfam" id="PF03168"/>
    </source>
</evidence>
<evidence type="ECO:0000313" key="7">
    <source>
        <dbReference type="Proteomes" id="UP000265520"/>
    </source>
</evidence>
<evidence type="ECO:0000256" key="4">
    <source>
        <dbReference type="ARBA" id="ARBA00023136"/>
    </source>
</evidence>
<evidence type="ECO:0000256" key="3">
    <source>
        <dbReference type="ARBA" id="ARBA00022989"/>
    </source>
</evidence>
<feature type="non-terminal residue" evidence="6">
    <location>
        <position position="1"/>
    </location>
</feature>
<feature type="domain" description="Late embryogenesis abundant protein LEA-2 subgroup" evidence="5">
    <location>
        <begin position="8"/>
        <end position="65"/>
    </location>
</feature>
<keyword evidence="4" id="KW-0472">Membrane</keyword>
<dbReference type="GO" id="GO:0005886">
    <property type="term" value="C:plasma membrane"/>
    <property type="evidence" value="ECO:0007669"/>
    <property type="project" value="TreeGrafter"/>
</dbReference>
<comment type="subcellular location">
    <subcellularLocation>
        <location evidence="1">Membrane</location>
        <topology evidence="1">Single-pass membrane protein</topology>
    </subcellularLocation>
</comment>
<name>A0A392UMF0_9FABA</name>
<dbReference type="PANTHER" id="PTHR31234">
    <property type="entry name" value="LATE EMBRYOGENESIS ABUNDANT (LEA) HYDROXYPROLINE-RICH GLYCOPROTEIN FAMILY"/>
    <property type="match status" value="1"/>
</dbReference>
<dbReference type="EMBL" id="LXQA010868214">
    <property type="protein sequence ID" value="MCI74803.1"/>
    <property type="molecule type" value="Genomic_DNA"/>
</dbReference>
<organism evidence="6 7">
    <name type="scientific">Trifolium medium</name>
    <dbReference type="NCBI Taxonomy" id="97028"/>
    <lineage>
        <taxon>Eukaryota</taxon>
        <taxon>Viridiplantae</taxon>
        <taxon>Streptophyta</taxon>
        <taxon>Embryophyta</taxon>
        <taxon>Tracheophyta</taxon>
        <taxon>Spermatophyta</taxon>
        <taxon>Magnoliopsida</taxon>
        <taxon>eudicotyledons</taxon>
        <taxon>Gunneridae</taxon>
        <taxon>Pentapetalae</taxon>
        <taxon>rosids</taxon>
        <taxon>fabids</taxon>
        <taxon>Fabales</taxon>
        <taxon>Fabaceae</taxon>
        <taxon>Papilionoideae</taxon>
        <taxon>50 kb inversion clade</taxon>
        <taxon>NPAAA clade</taxon>
        <taxon>Hologalegina</taxon>
        <taxon>IRL clade</taxon>
        <taxon>Trifolieae</taxon>
        <taxon>Trifolium</taxon>
    </lineage>
</organism>
<keyword evidence="3" id="KW-1133">Transmembrane helix</keyword>
<protein>
    <submittedName>
        <fullName evidence="6">Late embryogenesis abundant protein</fullName>
    </submittedName>
</protein>
<sequence>SPEFDISIKADNGNEKIGIYYDTDSSVEIFYRDVSLCNGTLPVFYQPPHNVTVFQTVLKGNGIELARSDRRALVKAVA</sequence>
<evidence type="ECO:0000256" key="1">
    <source>
        <dbReference type="ARBA" id="ARBA00004167"/>
    </source>
</evidence>
<evidence type="ECO:0000313" key="6">
    <source>
        <dbReference type="EMBL" id="MCI74803.1"/>
    </source>
</evidence>
<keyword evidence="2" id="KW-0812">Transmembrane</keyword>
<dbReference type="GO" id="GO:0098542">
    <property type="term" value="P:defense response to other organism"/>
    <property type="evidence" value="ECO:0007669"/>
    <property type="project" value="InterPro"/>
</dbReference>
<dbReference type="PANTHER" id="PTHR31234:SF2">
    <property type="entry name" value="OS05G0199100 PROTEIN"/>
    <property type="match status" value="1"/>
</dbReference>
<dbReference type="InterPro" id="IPR044839">
    <property type="entry name" value="NDR1-like"/>
</dbReference>
<reference evidence="6 7" key="1">
    <citation type="journal article" date="2018" name="Front. Plant Sci.">
        <title>Red Clover (Trifolium pratense) and Zigzag Clover (T. medium) - A Picture of Genomic Similarities and Differences.</title>
        <authorList>
            <person name="Dluhosova J."/>
            <person name="Istvanek J."/>
            <person name="Nedelnik J."/>
            <person name="Repkova J."/>
        </authorList>
    </citation>
    <scope>NUCLEOTIDE SEQUENCE [LARGE SCALE GENOMIC DNA]</scope>
    <source>
        <strain evidence="7">cv. 10/8</strain>
        <tissue evidence="6">Leaf</tissue>
    </source>
</reference>
<accession>A0A392UMF0</accession>
<feature type="non-terminal residue" evidence="6">
    <location>
        <position position="78"/>
    </location>
</feature>
<proteinExistence type="predicted"/>
<dbReference type="InterPro" id="IPR004864">
    <property type="entry name" value="LEA_2"/>
</dbReference>
<dbReference type="Pfam" id="PF03168">
    <property type="entry name" value="LEA_2"/>
    <property type="match status" value="1"/>
</dbReference>